<keyword evidence="2" id="KW-1185">Reference proteome</keyword>
<accession>A0A7X1MDN7</accession>
<comment type="caution">
    <text evidence="1">The sequence shown here is derived from an EMBL/GenBank/DDBJ whole genome shotgun (WGS) entry which is preliminary data.</text>
</comment>
<evidence type="ECO:0000313" key="2">
    <source>
        <dbReference type="Proteomes" id="UP000584670"/>
    </source>
</evidence>
<organism evidence="1 2">
    <name type="scientific">Streptomyces cupreus</name>
    <dbReference type="NCBI Taxonomy" id="2759956"/>
    <lineage>
        <taxon>Bacteria</taxon>
        <taxon>Bacillati</taxon>
        <taxon>Actinomycetota</taxon>
        <taxon>Actinomycetes</taxon>
        <taxon>Kitasatosporales</taxon>
        <taxon>Streptomycetaceae</taxon>
        <taxon>Streptomyces</taxon>
    </lineage>
</organism>
<proteinExistence type="predicted"/>
<reference evidence="1 2" key="1">
    <citation type="submission" date="2020-08" db="EMBL/GenBank/DDBJ databases">
        <title>Streptomyces sp. PSKA01 genome sequencing and assembly.</title>
        <authorList>
            <person name="Mandal S."/>
            <person name="Maiti P.K."/>
            <person name="Das P."/>
        </authorList>
    </citation>
    <scope>NUCLEOTIDE SEQUENCE [LARGE SCALE GENOMIC DNA]</scope>
    <source>
        <strain evidence="1 2">PSKA01</strain>
    </source>
</reference>
<dbReference type="AlphaFoldDB" id="A0A7X1MDN7"/>
<sequence length="247" mass="27741">MIELIKIMVDALAQGLPGIRNVREGKRRRKLGAELFMLYVRLNEAMLVAEDIVSTLESYARRMERQLEHGEDSYARLEGRWVIPMVEKQIVNLSRVGSLLGRHGSPIGGSAVLQIINADAYNRLLPLLNGKRTALNVLLRIMRSGALPLAPTRAELEAVMNEEQVARLFLLDDLSARWCETALPTGSAWGPEIYRQVVAYLRERNPREQIAEIRAALTALRAALEDHFSIADVLLEVGDRRMGGDDY</sequence>
<dbReference type="RefSeq" id="WP_186287647.1">
    <property type="nucleotide sequence ID" value="NZ_JACMSF010000087.1"/>
</dbReference>
<evidence type="ECO:0000313" key="1">
    <source>
        <dbReference type="EMBL" id="MBC2907704.1"/>
    </source>
</evidence>
<dbReference type="Proteomes" id="UP000584670">
    <property type="component" value="Unassembled WGS sequence"/>
</dbReference>
<dbReference type="EMBL" id="JACMSF010000087">
    <property type="protein sequence ID" value="MBC2907704.1"/>
    <property type="molecule type" value="Genomic_DNA"/>
</dbReference>
<protein>
    <submittedName>
        <fullName evidence="1">Uncharacterized protein</fullName>
    </submittedName>
</protein>
<name>A0A7X1MDN7_9ACTN</name>
<gene>
    <name evidence="1" type="ORF">H4N64_40610</name>
</gene>